<keyword evidence="1" id="KW-0175">Coiled coil</keyword>
<comment type="caution">
    <text evidence="2">The sequence shown here is derived from an EMBL/GenBank/DDBJ whole genome shotgun (WGS) entry which is preliminary data.</text>
</comment>
<accession>A0A366S789</accession>
<proteinExistence type="predicted"/>
<evidence type="ECO:0000313" key="2">
    <source>
        <dbReference type="EMBL" id="RBR25191.1"/>
    </source>
</evidence>
<protein>
    <submittedName>
        <fullName evidence="2">Uncharacterized protein</fullName>
    </submittedName>
</protein>
<sequence length="124" mass="14195">MNRQQKRKFDDFLIQNRSGTQKTADEMIKAALDDQLSELAEKRGEDLFREEQKSAALEKERDEALNRANQAEKEVLESKDTLEKVDLMKKHLDNILAIKEAKIASLESQLANINALLREDSPVV</sequence>
<dbReference type="EMBL" id="QKXC01000043">
    <property type="protein sequence ID" value="RBR25191.1"/>
    <property type="molecule type" value="Genomic_DNA"/>
</dbReference>
<feature type="coiled-coil region" evidence="1">
    <location>
        <begin position="47"/>
        <end position="116"/>
    </location>
</feature>
<reference evidence="2 3" key="1">
    <citation type="submission" date="2018-06" db="EMBL/GenBank/DDBJ databases">
        <title>Fusarium incarnatum-equiseti species complex species 28.</title>
        <authorList>
            <person name="Gardiner D.M."/>
        </authorList>
    </citation>
    <scope>NUCLEOTIDE SEQUENCE [LARGE SCALE GENOMIC DNA]</scope>
    <source>
        <strain evidence="2 3">FIESC_28</strain>
    </source>
</reference>
<name>A0A366S789_9HYPO</name>
<evidence type="ECO:0000313" key="3">
    <source>
        <dbReference type="Proteomes" id="UP000253153"/>
    </source>
</evidence>
<dbReference type="RefSeq" id="XP_031019782.1">
    <property type="nucleotide sequence ID" value="XM_031156249.1"/>
</dbReference>
<dbReference type="AlphaFoldDB" id="A0A366S789"/>
<evidence type="ECO:0000256" key="1">
    <source>
        <dbReference type="SAM" id="Coils"/>
    </source>
</evidence>
<organism evidence="2 3">
    <name type="scientific">Fusarium coffeatum</name>
    <dbReference type="NCBI Taxonomy" id="231269"/>
    <lineage>
        <taxon>Eukaryota</taxon>
        <taxon>Fungi</taxon>
        <taxon>Dikarya</taxon>
        <taxon>Ascomycota</taxon>
        <taxon>Pezizomycotina</taxon>
        <taxon>Sordariomycetes</taxon>
        <taxon>Hypocreomycetidae</taxon>
        <taxon>Hypocreales</taxon>
        <taxon>Nectriaceae</taxon>
        <taxon>Fusarium</taxon>
        <taxon>Fusarium incarnatum-equiseti species complex</taxon>
    </lineage>
</organism>
<dbReference type="Proteomes" id="UP000253153">
    <property type="component" value="Unassembled WGS sequence"/>
</dbReference>
<dbReference type="OrthoDB" id="10502621at2759"/>
<gene>
    <name evidence="2" type="ORF">FIESC28_02099</name>
</gene>
<keyword evidence="3" id="KW-1185">Reference proteome</keyword>
<dbReference type="GeneID" id="41991545"/>